<sequence length="504" mass="52282">MRADGQRQTVQLEEVELDIEVDGATVARAGADGSGGDDGAESGARRRGRGRALVAGGVAAAVILALVVGQGVLDRQERERRARVAETPGLLYPLGPELRELWRTEATEMLVGTGPIAGVAVSVQDDAFSVRSDDGPAVAVPELVGRDPGTGVVLWRQQLPGETEPGAQSWLGCADALDDRHVLCSRSHVHQDGDIWESVTDSTAVVDSRDGTVVRQLDGDTATSWTPAPGGLLRADEASDGTGPTVTLADLVTGATLWRRELPARSSGRDSDDSDYVTAFATGDSLLVGTPDELWVLDAAGTVTHHETFDDDGWAMPVGSGAILRMSSGDQPGPGALLLPGGATVETDSYPATIAFDDGSVPDVALLSAADGISGLEARDLRDGRVLWTGRSQNVPLVLDGTVIDASGTVTARDARTGDALWTVPDTSATSLATDGDQVLAISSEAVIALDLADGHELWRTALKDIDRPEGDVVQIGSYYGATSWGGRLVLGGPSGETVLVGSD</sequence>
<feature type="domain" description="Pyrrolo-quinoline quinone repeat" evidence="3">
    <location>
        <begin position="379"/>
        <end position="465"/>
    </location>
</feature>
<keyword evidence="2" id="KW-0812">Transmembrane</keyword>
<dbReference type="Gene3D" id="2.130.10.10">
    <property type="entry name" value="YVTN repeat-like/Quinoprotein amine dehydrogenase"/>
    <property type="match status" value="1"/>
</dbReference>
<dbReference type="OrthoDB" id="4828644at2"/>
<dbReference type="InterPro" id="IPR018391">
    <property type="entry name" value="PQQ_b-propeller_rpt"/>
</dbReference>
<keyword evidence="5" id="KW-1185">Reference proteome</keyword>
<dbReference type="InterPro" id="IPR002372">
    <property type="entry name" value="PQQ_rpt_dom"/>
</dbReference>
<dbReference type="Gene3D" id="2.40.10.480">
    <property type="match status" value="1"/>
</dbReference>
<evidence type="ECO:0000313" key="5">
    <source>
        <dbReference type="Proteomes" id="UP000321720"/>
    </source>
</evidence>
<evidence type="ECO:0000256" key="2">
    <source>
        <dbReference type="SAM" id="Phobius"/>
    </source>
</evidence>
<dbReference type="SUPFAM" id="SSF50998">
    <property type="entry name" value="Quinoprotein alcohol dehydrogenase-like"/>
    <property type="match status" value="1"/>
</dbReference>
<gene>
    <name evidence="4" type="ORF">CCO02nite_25440</name>
</gene>
<feature type="region of interest" description="Disordered" evidence="1">
    <location>
        <begin position="26"/>
        <end position="46"/>
    </location>
</feature>
<dbReference type="InterPro" id="IPR015943">
    <property type="entry name" value="WD40/YVTN_repeat-like_dom_sf"/>
</dbReference>
<evidence type="ECO:0000259" key="3">
    <source>
        <dbReference type="Pfam" id="PF13360"/>
    </source>
</evidence>
<dbReference type="SMART" id="SM00564">
    <property type="entry name" value="PQQ"/>
    <property type="match status" value="2"/>
</dbReference>
<dbReference type="AlphaFoldDB" id="A0A511JD60"/>
<dbReference type="Pfam" id="PF13360">
    <property type="entry name" value="PQQ_2"/>
    <property type="match status" value="1"/>
</dbReference>
<accession>A0A511JD60</accession>
<keyword evidence="2" id="KW-0472">Membrane</keyword>
<organism evidence="4 5">
    <name type="scientific">Cellulomonas composti</name>
    <dbReference type="NCBI Taxonomy" id="266130"/>
    <lineage>
        <taxon>Bacteria</taxon>
        <taxon>Bacillati</taxon>
        <taxon>Actinomycetota</taxon>
        <taxon>Actinomycetes</taxon>
        <taxon>Micrococcales</taxon>
        <taxon>Cellulomonadaceae</taxon>
        <taxon>Cellulomonas</taxon>
    </lineage>
</organism>
<feature type="transmembrane region" description="Helical" evidence="2">
    <location>
        <begin position="52"/>
        <end position="73"/>
    </location>
</feature>
<dbReference type="InterPro" id="IPR011047">
    <property type="entry name" value="Quinoprotein_ADH-like_sf"/>
</dbReference>
<name>A0A511JD60_9CELL</name>
<evidence type="ECO:0000313" key="4">
    <source>
        <dbReference type="EMBL" id="GEL95886.1"/>
    </source>
</evidence>
<protein>
    <recommendedName>
        <fullName evidence="3">Pyrrolo-quinoline quinone repeat domain-containing protein</fullName>
    </recommendedName>
</protein>
<reference evidence="4 5" key="1">
    <citation type="submission" date="2019-07" db="EMBL/GenBank/DDBJ databases">
        <title>Whole genome shotgun sequence of Cellulomonas composti NBRC 100758.</title>
        <authorList>
            <person name="Hosoyama A."/>
            <person name="Uohara A."/>
            <person name="Ohji S."/>
            <person name="Ichikawa N."/>
        </authorList>
    </citation>
    <scope>NUCLEOTIDE SEQUENCE [LARGE SCALE GENOMIC DNA]</scope>
    <source>
        <strain evidence="4 5">NBRC 100758</strain>
    </source>
</reference>
<dbReference type="RefSeq" id="WP_146843521.1">
    <property type="nucleotide sequence ID" value="NZ_BJWG01000012.1"/>
</dbReference>
<comment type="caution">
    <text evidence="4">The sequence shown here is derived from an EMBL/GenBank/DDBJ whole genome shotgun (WGS) entry which is preliminary data.</text>
</comment>
<evidence type="ECO:0000256" key="1">
    <source>
        <dbReference type="SAM" id="MobiDB-lite"/>
    </source>
</evidence>
<keyword evidence="2" id="KW-1133">Transmembrane helix</keyword>
<dbReference type="EMBL" id="BJWG01000012">
    <property type="protein sequence ID" value="GEL95886.1"/>
    <property type="molecule type" value="Genomic_DNA"/>
</dbReference>
<proteinExistence type="predicted"/>
<dbReference type="Proteomes" id="UP000321720">
    <property type="component" value="Unassembled WGS sequence"/>
</dbReference>